<sequence>MERGDCTERCACLYICSRANPELGYQQVSERTKRKHADMDRKGKLASDAGISKSQSYMARENVPYTRKTSSDVDCIPPRGRSEHFGQQAPDPIATCPLISRSTAYRDAKALVGAVNRSFNFPTLDDSFPVDSYFTADVDGEIAIAARIVTYTPTLDEAIYRSTWKFQALLDKNNVSIELQESILAILFGPDAPRMLPDGRMDYRDMSLGSLLRYVGREWRGGELRLRGLCSLNAISRLYRDQGMPTVERWRFCLGEGDTAHAPLTYGTSKQDDYTKSGLKCSCAHRPSTGLQRDCEICTERCAITSCRLQRKNMESFDYIPIGSMLRLICRSRTYCHSMLSMWRAKHRWFMPDETAVNVVPTFPIKDWWDGTKAKEISWFWDSGKTWELPVVCAACQDVYQAFPAKCQMLITNFNVNTKTYNFICESCGTRVISEAKFTQGDPRNIPLLAHWDGFQSASTVFRSTWTMETKVLSAGSASPLPPMPVLFIPNTKGDPSNKSEALNACLRPLMAELINLFVNSVDVVYNYPSELIDNRDLPRRFKLRAMLVLFTGDHLAQCKFGGFASSGYSACRRCKMNASLHVQHGPNSRPGGVVDYDCNRRQYRHPPARKTVTELRQAVLELNACTTSAARKEVSQRTGVVADSNVWKLYDLYGFNPSLDLTYDAMHVLALSMFKKYTKLLKKDSERTSAGRDALIAGLAEATKKKPRCFRGRWPKDPFNRLGYFKAEEYSNFVLYCVPHILYEMGYKPGSVLYDLGRLVVEIARYFYISSRSESGWTEAMLEKCKLLFASWRIRHEEGVGPTGSILDHVVPDMLSRLPREERPDTWEDGFPDEPPNVQTVRVHTISPQHSWYDTFRDYLKTGVTPDSLTGTEKRTLVRRARQYALSEDGILYRICTDNVHRRIALST</sequence>
<evidence type="ECO:0000256" key="1">
    <source>
        <dbReference type="SAM" id="MobiDB-lite"/>
    </source>
</evidence>
<dbReference type="EMBL" id="JBJQOH010000004">
    <property type="protein sequence ID" value="KAL3688044.1"/>
    <property type="molecule type" value="Genomic_DNA"/>
</dbReference>
<dbReference type="AlphaFoldDB" id="A0ABD3HD17"/>
<evidence type="ECO:0000313" key="3">
    <source>
        <dbReference type="Proteomes" id="UP001633002"/>
    </source>
</evidence>
<keyword evidence="3" id="KW-1185">Reference proteome</keyword>
<proteinExistence type="predicted"/>
<gene>
    <name evidence="2" type="ORF">R1sor_014353</name>
</gene>
<organism evidence="2 3">
    <name type="scientific">Riccia sorocarpa</name>
    <dbReference type="NCBI Taxonomy" id="122646"/>
    <lineage>
        <taxon>Eukaryota</taxon>
        <taxon>Viridiplantae</taxon>
        <taxon>Streptophyta</taxon>
        <taxon>Embryophyta</taxon>
        <taxon>Marchantiophyta</taxon>
        <taxon>Marchantiopsida</taxon>
        <taxon>Marchantiidae</taxon>
        <taxon>Marchantiales</taxon>
        <taxon>Ricciaceae</taxon>
        <taxon>Riccia</taxon>
    </lineage>
</organism>
<comment type="caution">
    <text evidence="2">The sequence shown here is derived from an EMBL/GenBank/DDBJ whole genome shotgun (WGS) entry which is preliminary data.</text>
</comment>
<protein>
    <recommendedName>
        <fullName evidence="4">Transposase</fullName>
    </recommendedName>
</protein>
<evidence type="ECO:0000313" key="2">
    <source>
        <dbReference type="EMBL" id="KAL3688044.1"/>
    </source>
</evidence>
<reference evidence="2 3" key="1">
    <citation type="submission" date="2024-09" db="EMBL/GenBank/DDBJ databases">
        <title>Chromosome-scale assembly of Riccia sorocarpa.</title>
        <authorList>
            <person name="Paukszto L."/>
        </authorList>
    </citation>
    <scope>NUCLEOTIDE SEQUENCE [LARGE SCALE GENOMIC DNA]</scope>
    <source>
        <strain evidence="2">LP-2024</strain>
        <tissue evidence="2">Aerial parts of the thallus</tissue>
    </source>
</reference>
<accession>A0ABD3HD17</accession>
<dbReference type="Proteomes" id="UP001633002">
    <property type="component" value="Unassembled WGS sequence"/>
</dbReference>
<feature type="region of interest" description="Disordered" evidence="1">
    <location>
        <begin position="28"/>
        <end position="51"/>
    </location>
</feature>
<name>A0ABD3HD17_9MARC</name>
<evidence type="ECO:0008006" key="4">
    <source>
        <dbReference type="Google" id="ProtNLM"/>
    </source>
</evidence>